<dbReference type="STRING" id="945553.A0A0D2KG03"/>
<sequence>MLSVTDTKDEAVYPLTLYDNLSAGVVLTLGWLVEGSVDIAQLEMALDNAITKWTLLNGRIERIDETYQVKVQLHGCPPNYRRFALSSKTSTEPLSNFVTLPLGLQHNSLPSTIFRHAQAPRSIDEWINNSSTPLTHWHVTHFPGDQPYSCIGLTFPHVAFDGLGIAAVIHAVEAELLGQEWRVPTPLHPGNNENLILASIKQASLDHPDVGRQKEYISTGLVGIWWILSFLLWSHWQIFWKNSKCRMLIIPPTALQNLIDDTRQNLVETTNLDSSIHLSKGDIITAFLFKTIFSDENLNPNATLHLGNLASLRRFFNGSLAEYPHNCVMPLPYRPYTAHELRHISISDLAYHFYQARQSFTEEQALQCYNLMLEGAKTRRFTMFFNPSVNESAVMSNMIIANIANVNWTGTGAGRTLCSHKITVLRSPLAKLVNVITILGYLDDGSLVLELNFGQKRFERLAMEVQCLIDRSQE</sequence>
<organism evidence="1 2">
    <name type="scientific">Hypholoma sublateritium (strain FD-334 SS-4)</name>
    <dbReference type="NCBI Taxonomy" id="945553"/>
    <lineage>
        <taxon>Eukaryota</taxon>
        <taxon>Fungi</taxon>
        <taxon>Dikarya</taxon>
        <taxon>Basidiomycota</taxon>
        <taxon>Agaricomycotina</taxon>
        <taxon>Agaricomycetes</taxon>
        <taxon>Agaricomycetidae</taxon>
        <taxon>Agaricales</taxon>
        <taxon>Agaricineae</taxon>
        <taxon>Strophariaceae</taxon>
        <taxon>Hypholoma</taxon>
    </lineage>
</organism>
<gene>
    <name evidence="1" type="ORF">HYPSUDRAFT_1078965</name>
</gene>
<accession>A0A0D2KG03</accession>
<keyword evidence="2" id="KW-1185">Reference proteome</keyword>
<name>A0A0D2KG03_HYPSF</name>
<dbReference type="Proteomes" id="UP000054270">
    <property type="component" value="Unassembled WGS sequence"/>
</dbReference>
<dbReference type="OMA" id="NIANVNW"/>
<dbReference type="InterPro" id="IPR023213">
    <property type="entry name" value="CAT-like_dom_sf"/>
</dbReference>
<dbReference type="AlphaFoldDB" id="A0A0D2KG03"/>
<reference evidence="2" key="1">
    <citation type="submission" date="2014-04" db="EMBL/GenBank/DDBJ databases">
        <title>Evolutionary Origins and Diversification of the Mycorrhizal Mutualists.</title>
        <authorList>
            <consortium name="DOE Joint Genome Institute"/>
            <consortium name="Mycorrhizal Genomics Consortium"/>
            <person name="Kohler A."/>
            <person name="Kuo A."/>
            <person name="Nagy L.G."/>
            <person name="Floudas D."/>
            <person name="Copeland A."/>
            <person name="Barry K.W."/>
            <person name="Cichocki N."/>
            <person name="Veneault-Fourrey C."/>
            <person name="LaButti K."/>
            <person name="Lindquist E.A."/>
            <person name="Lipzen A."/>
            <person name="Lundell T."/>
            <person name="Morin E."/>
            <person name="Murat C."/>
            <person name="Riley R."/>
            <person name="Ohm R."/>
            <person name="Sun H."/>
            <person name="Tunlid A."/>
            <person name="Henrissat B."/>
            <person name="Grigoriev I.V."/>
            <person name="Hibbett D.S."/>
            <person name="Martin F."/>
        </authorList>
    </citation>
    <scope>NUCLEOTIDE SEQUENCE [LARGE SCALE GENOMIC DNA]</scope>
    <source>
        <strain evidence="2">FD-334 SS-4</strain>
    </source>
</reference>
<proteinExistence type="predicted"/>
<dbReference type="OrthoDB" id="21502at2759"/>
<dbReference type="SUPFAM" id="SSF52777">
    <property type="entry name" value="CoA-dependent acyltransferases"/>
    <property type="match status" value="1"/>
</dbReference>
<evidence type="ECO:0000313" key="1">
    <source>
        <dbReference type="EMBL" id="KJA13412.1"/>
    </source>
</evidence>
<dbReference type="EMBL" id="KN817744">
    <property type="protein sequence ID" value="KJA13412.1"/>
    <property type="molecule type" value="Genomic_DNA"/>
</dbReference>
<protein>
    <submittedName>
        <fullName evidence="1">Uncharacterized protein</fullName>
    </submittedName>
</protein>
<evidence type="ECO:0000313" key="2">
    <source>
        <dbReference type="Proteomes" id="UP000054270"/>
    </source>
</evidence>
<dbReference type="Gene3D" id="3.30.559.10">
    <property type="entry name" value="Chloramphenicol acetyltransferase-like domain"/>
    <property type="match status" value="2"/>
</dbReference>